<keyword evidence="1" id="KW-1133">Transmembrane helix</keyword>
<sequence length="106" mass="12384">MSSSTFYSGFIRKFTEVFGMDEAKSSETDVESAYGSETVSGSQFTIGKHRFTLQNEKKKCVWYERWESRIRDHLVIEGLLMLILFGVFVTYIRLDSRNEETQFMVV</sequence>
<evidence type="ECO:0000313" key="2">
    <source>
        <dbReference type="EMBL" id="EGT42905.1"/>
    </source>
</evidence>
<proteinExistence type="predicted"/>
<dbReference type="EMBL" id="GL380021">
    <property type="protein sequence ID" value="EGT42905.1"/>
    <property type="molecule type" value="Genomic_DNA"/>
</dbReference>
<dbReference type="Proteomes" id="UP000008068">
    <property type="component" value="Unassembled WGS sequence"/>
</dbReference>
<name>G0P283_CAEBE</name>
<dbReference type="AlphaFoldDB" id="G0P283"/>
<reference evidence="3" key="1">
    <citation type="submission" date="2011-07" db="EMBL/GenBank/DDBJ databases">
        <authorList>
            <consortium name="Caenorhabditis brenneri Sequencing and Analysis Consortium"/>
            <person name="Wilson R.K."/>
        </authorList>
    </citation>
    <scope>NUCLEOTIDE SEQUENCE [LARGE SCALE GENOMIC DNA]</scope>
    <source>
        <strain evidence="3">PB2801</strain>
    </source>
</reference>
<organism evidence="3">
    <name type="scientific">Caenorhabditis brenneri</name>
    <name type="common">Nematode worm</name>
    <dbReference type="NCBI Taxonomy" id="135651"/>
    <lineage>
        <taxon>Eukaryota</taxon>
        <taxon>Metazoa</taxon>
        <taxon>Ecdysozoa</taxon>
        <taxon>Nematoda</taxon>
        <taxon>Chromadorea</taxon>
        <taxon>Rhabditida</taxon>
        <taxon>Rhabditina</taxon>
        <taxon>Rhabditomorpha</taxon>
        <taxon>Rhabditoidea</taxon>
        <taxon>Rhabditidae</taxon>
        <taxon>Peloderinae</taxon>
        <taxon>Caenorhabditis</taxon>
    </lineage>
</organism>
<feature type="transmembrane region" description="Helical" evidence="1">
    <location>
        <begin position="74"/>
        <end position="94"/>
    </location>
</feature>
<keyword evidence="1" id="KW-0812">Transmembrane</keyword>
<evidence type="ECO:0000313" key="3">
    <source>
        <dbReference type="Proteomes" id="UP000008068"/>
    </source>
</evidence>
<dbReference type="InParanoid" id="G0P283"/>
<keyword evidence="3" id="KW-1185">Reference proteome</keyword>
<dbReference type="HOGENOM" id="CLU_2225523_0_0_1"/>
<keyword evidence="1" id="KW-0472">Membrane</keyword>
<gene>
    <name evidence="2" type="ORF">CAEBREN_31978</name>
</gene>
<evidence type="ECO:0000256" key="1">
    <source>
        <dbReference type="SAM" id="Phobius"/>
    </source>
</evidence>
<protein>
    <submittedName>
        <fullName evidence="2">Uncharacterized protein</fullName>
    </submittedName>
</protein>
<accession>G0P283</accession>